<dbReference type="EMBL" id="JBHTBJ010000019">
    <property type="protein sequence ID" value="MFC7277083.1"/>
    <property type="molecule type" value="Genomic_DNA"/>
</dbReference>
<dbReference type="InterPro" id="IPR000073">
    <property type="entry name" value="AB_hydrolase_1"/>
</dbReference>
<comment type="caution">
    <text evidence="2">The sequence shown here is derived from an EMBL/GenBank/DDBJ whole genome shotgun (WGS) entry which is preliminary data.</text>
</comment>
<protein>
    <submittedName>
        <fullName evidence="2">Alpha/beta fold hydrolase</fullName>
    </submittedName>
</protein>
<name>A0ABW2HVB7_9ACTN</name>
<keyword evidence="2" id="KW-0378">Hydrolase</keyword>
<dbReference type="Proteomes" id="UP001596548">
    <property type="component" value="Unassembled WGS sequence"/>
</dbReference>
<dbReference type="Pfam" id="PF00561">
    <property type="entry name" value="Abhydrolase_1"/>
    <property type="match status" value="1"/>
</dbReference>
<dbReference type="PRINTS" id="PR00111">
    <property type="entry name" value="ABHYDROLASE"/>
</dbReference>
<dbReference type="GO" id="GO:0016787">
    <property type="term" value="F:hydrolase activity"/>
    <property type="evidence" value="ECO:0007669"/>
    <property type="project" value="UniProtKB-KW"/>
</dbReference>
<organism evidence="2 3">
    <name type="scientific">Paractinoplanes rhizophilus</name>
    <dbReference type="NCBI Taxonomy" id="1416877"/>
    <lineage>
        <taxon>Bacteria</taxon>
        <taxon>Bacillati</taxon>
        <taxon>Actinomycetota</taxon>
        <taxon>Actinomycetes</taxon>
        <taxon>Micromonosporales</taxon>
        <taxon>Micromonosporaceae</taxon>
        <taxon>Paractinoplanes</taxon>
    </lineage>
</organism>
<dbReference type="PANTHER" id="PTHR43689:SF8">
    <property type="entry name" value="ALPHA_BETA-HYDROLASES SUPERFAMILY PROTEIN"/>
    <property type="match status" value="1"/>
</dbReference>
<feature type="domain" description="AB hydrolase-1" evidence="1">
    <location>
        <begin position="22"/>
        <end position="263"/>
    </location>
</feature>
<proteinExistence type="predicted"/>
<evidence type="ECO:0000313" key="3">
    <source>
        <dbReference type="Proteomes" id="UP001596548"/>
    </source>
</evidence>
<dbReference type="PANTHER" id="PTHR43689">
    <property type="entry name" value="HYDROLASE"/>
    <property type="match status" value="1"/>
</dbReference>
<dbReference type="SUPFAM" id="SSF53474">
    <property type="entry name" value="alpha/beta-Hydrolases"/>
    <property type="match status" value="1"/>
</dbReference>
<sequence>MSYIDVRDARIRFEATGDESAPPVVLLHGIGRSLEDWAAQHPRLSGTHRVISIDMPGFGLSQRHPASATLVSLSDGVWATLDALGETRPVHLMGNSLGGAVSMRMLVDEPGRVSTLTLVNSAGFGKEVTFALRMLAIPGMGRYLLSHIDRHTAPRVERSLFADRAMVTAERIETAIRIARQPDFAAVYLEIAKALGGFRGIAAGWRSELLPRVAAQDKPTLLVWGDRDHVLPCAHLAAARAALPKAQWHLFERTGHMPQIERPDDFAALVRPLLRAEAAEAPGSGTA</sequence>
<gene>
    <name evidence="2" type="ORF">ACFQS1_24085</name>
</gene>
<accession>A0ABW2HVB7</accession>
<evidence type="ECO:0000313" key="2">
    <source>
        <dbReference type="EMBL" id="MFC7277083.1"/>
    </source>
</evidence>
<dbReference type="RefSeq" id="WP_378972224.1">
    <property type="nucleotide sequence ID" value="NZ_JBHTBJ010000019.1"/>
</dbReference>
<evidence type="ECO:0000259" key="1">
    <source>
        <dbReference type="Pfam" id="PF00561"/>
    </source>
</evidence>
<dbReference type="Gene3D" id="3.40.50.1820">
    <property type="entry name" value="alpha/beta hydrolase"/>
    <property type="match status" value="1"/>
</dbReference>
<keyword evidence="3" id="KW-1185">Reference proteome</keyword>
<reference evidence="3" key="1">
    <citation type="journal article" date="2019" name="Int. J. Syst. Evol. Microbiol.">
        <title>The Global Catalogue of Microorganisms (GCM) 10K type strain sequencing project: providing services to taxonomists for standard genome sequencing and annotation.</title>
        <authorList>
            <consortium name="The Broad Institute Genomics Platform"/>
            <consortium name="The Broad Institute Genome Sequencing Center for Infectious Disease"/>
            <person name="Wu L."/>
            <person name="Ma J."/>
        </authorList>
    </citation>
    <scope>NUCLEOTIDE SEQUENCE [LARGE SCALE GENOMIC DNA]</scope>
    <source>
        <strain evidence="3">XZYJT-10</strain>
    </source>
</reference>
<dbReference type="InterPro" id="IPR029058">
    <property type="entry name" value="AB_hydrolase_fold"/>
</dbReference>